<dbReference type="GO" id="GO:0090575">
    <property type="term" value="C:RNA polymerase II transcription regulator complex"/>
    <property type="evidence" value="ECO:0007669"/>
    <property type="project" value="TreeGrafter"/>
</dbReference>
<reference evidence="7" key="1">
    <citation type="submission" date="2020-06" db="EMBL/GenBank/DDBJ databases">
        <authorList>
            <consortium name="Wellcome Sanger Institute Data Sharing"/>
        </authorList>
    </citation>
    <scope>NUCLEOTIDE SEQUENCE [LARGE SCALE GENOMIC DNA]</scope>
</reference>
<dbReference type="Proteomes" id="UP000694680">
    <property type="component" value="Chromosome 11"/>
</dbReference>
<dbReference type="PANTHER" id="PTHR12081:SF18">
    <property type="entry name" value="TRANSCRIPTION FACTOR E2F2-RELATED"/>
    <property type="match status" value="1"/>
</dbReference>
<reference evidence="7" key="3">
    <citation type="submission" date="2025-09" db="UniProtKB">
        <authorList>
            <consortium name="Ensembl"/>
        </authorList>
    </citation>
    <scope>IDENTIFICATION</scope>
</reference>
<name>A0A8C5G9U0_GOUWI</name>
<dbReference type="Gene3D" id="1.10.10.10">
    <property type="entry name" value="Winged helix-like DNA-binding domain superfamily/Winged helix DNA-binding domain"/>
    <property type="match status" value="1"/>
</dbReference>
<dbReference type="SUPFAM" id="SSF46785">
    <property type="entry name" value="Winged helix' DNA-binding domain"/>
    <property type="match status" value="1"/>
</dbReference>
<evidence type="ECO:0000259" key="6">
    <source>
        <dbReference type="SMART" id="SM01372"/>
    </source>
</evidence>
<evidence type="ECO:0000256" key="5">
    <source>
        <dbReference type="RuleBase" id="RU003796"/>
    </source>
</evidence>
<keyword evidence="2 5" id="KW-0805">Transcription regulation</keyword>
<accession>A0A8C5G9U0</accession>
<keyword evidence="4 5" id="KW-0804">Transcription</keyword>
<dbReference type="Pfam" id="PF02319">
    <property type="entry name" value="WHD_E2F_TDP"/>
    <property type="match status" value="1"/>
</dbReference>
<dbReference type="GO" id="GO:0000978">
    <property type="term" value="F:RNA polymerase II cis-regulatory region sequence-specific DNA binding"/>
    <property type="evidence" value="ECO:0007669"/>
    <property type="project" value="InterPro"/>
</dbReference>
<evidence type="ECO:0000256" key="4">
    <source>
        <dbReference type="ARBA" id="ARBA00023163"/>
    </source>
</evidence>
<evidence type="ECO:0000256" key="3">
    <source>
        <dbReference type="ARBA" id="ARBA00023125"/>
    </source>
</evidence>
<feature type="domain" description="E2F/DP family winged-helix DNA-binding" evidence="6">
    <location>
        <begin position="27"/>
        <end position="94"/>
    </location>
</feature>
<dbReference type="InterPro" id="IPR015633">
    <property type="entry name" value="E2F"/>
</dbReference>
<dbReference type="InterPro" id="IPR036390">
    <property type="entry name" value="WH_DNA-bd_sf"/>
</dbReference>
<comment type="subcellular location">
    <subcellularLocation>
        <location evidence="5">Nucleus</location>
    </subcellularLocation>
</comment>
<protein>
    <recommendedName>
        <fullName evidence="6">E2F/DP family winged-helix DNA-binding domain-containing protein</fullName>
    </recommendedName>
</protein>
<proteinExistence type="inferred from homology"/>
<comment type="similarity">
    <text evidence="1 5">Belongs to the E2F/DP family.</text>
</comment>
<evidence type="ECO:0000313" key="7">
    <source>
        <dbReference type="Ensembl" id="ENSGWIP00000025377.1"/>
    </source>
</evidence>
<evidence type="ECO:0000256" key="1">
    <source>
        <dbReference type="ARBA" id="ARBA00010940"/>
    </source>
</evidence>
<dbReference type="PANTHER" id="PTHR12081">
    <property type="entry name" value="TRANSCRIPTION FACTOR E2F"/>
    <property type="match status" value="1"/>
</dbReference>
<dbReference type="InterPro" id="IPR003316">
    <property type="entry name" value="E2F_WHTH_DNA-bd_dom"/>
</dbReference>
<dbReference type="AlphaFoldDB" id="A0A8C5G9U0"/>
<keyword evidence="8" id="KW-1185">Reference proteome</keyword>
<keyword evidence="5" id="KW-0539">Nucleus</keyword>
<dbReference type="SMART" id="SM01372">
    <property type="entry name" value="E2F_TDP"/>
    <property type="match status" value="1"/>
</dbReference>
<organism evidence="7 8">
    <name type="scientific">Gouania willdenowi</name>
    <name type="common">Blunt-snouted clingfish</name>
    <name type="synonym">Lepadogaster willdenowi</name>
    <dbReference type="NCBI Taxonomy" id="441366"/>
    <lineage>
        <taxon>Eukaryota</taxon>
        <taxon>Metazoa</taxon>
        <taxon>Chordata</taxon>
        <taxon>Craniata</taxon>
        <taxon>Vertebrata</taxon>
        <taxon>Euteleostomi</taxon>
        <taxon>Actinopterygii</taxon>
        <taxon>Neopterygii</taxon>
        <taxon>Teleostei</taxon>
        <taxon>Neoteleostei</taxon>
        <taxon>Acanthomorphata</taxon>
        <taxon>Ovalentaria</taxon>
        <taxon>Blenniimorphae</taxon>
        <taxon>Blenniiformes</taxon>
        <taxon>Gobiesocoidei</taxon>
        <taxon>Gobiesocidae</taxon>
        <taxon>Gobiesocinae</taxon>
        <taxon>Gouania</taxon>
    </lineage>
</organism>
<evidence type="ECO:0000256" key="2">
    <source>
        <dbReference type="ARBA" id="ARBA00023015"/>
    </source>
</evidence>
<sequence>MISFNFFITNYKTFQATPHGLPTPRLKNTKSLCYLGMKFMTLLKQSTDGELDLNQVSQMLEAPKRRIYDITNVLQGINLVFSGALVTNELYLKSDLI</sequence>
<dbReference type="GO" id="GO:0000981">
    <property type="term" value="F:DNA-binding transcription factor activity, RNA polymerase II-specific"/>
    <property type="evidence" value="ECO:0007669"/>
    <property type="project" value="TreeGrafter"/>
</dbReference>
<dbReference type="InterPro" id="IPR036388">
    <property type="entry name" value="WH-like_DNA-bd_sf"/>
</dbReference>
<dbReference type="Ensembl" id="ENSGWIT00000027735.1">
    <property type="protein sequence ID" value="ENSGWIP00000025377.1"/>
    <property type="gene ID" value="ENSGWIG00000013396.1"/>
</dbReference>
<reference evidence="7" key="2">
    <citation type="submission" date="2025-08" db="UniProtKB">
        <authorList>
            <consortium name="Ensembl"/>
        </authorList>
    </citation>
    <scope>IDENTIFICATION</scope>
</reference>
<keyword evidence="3 5" id="KW-0238">DNA-binding</keyword>
<evidence type="ECO:0000313" key="8">
    <source>
        <dbReference type="Proteomes" id="UP000694680"/>
    </source>
</evidence>